<accession>A0A6C7EBI8</accession>
<dbReference type="Proteomes" id="UP000011863">
    <property type="component" value="Chromosome"/>
</dbReference>
<dbReference type="RefSeq" id="WP_015441816.1">
    <property type="nucleotide sequence ID" value="NC_020520.1"/>
</dbReference>
<dbReference type="SUPFAM" id="SSF56112">
    <property type="entry name" value="Protein kinase-like (PK-like)"/>
    <property type="match status" value="1"/>
</dbReference>
<dbReference type="KEGG" id="aym:YM304_22550"/>
<dbReference type="AlphaFoldDB" id="A0A6C7EBI8"/>
<dbReference type="Gene3D" id="3.30.200.20">
    <property type="entry name" value="Phosphorylase Kinase, domain 1"/>
    <property type="match status" value="1"/>
</dbReference>
<name>A0A6C7EBI8_ILUCY</name>
<proteinExistence type="predicted"/>
<dbReference type="Gene3D" id="3.90.1200.10">
    <property type="match status" value="1"/>
</dbReference>
<dbReference type="InterPro" id="IPR002575">
    <property type="entry name" value="Aminoglycoside_PTrfase"/>
</dbReference>
<keyword evidence="2" id="KW-0808">Transferase</keyword>
<dbReference type="Pfam" id="PF01636">
    <property type="entry name" value="APH"/>
    <property type="match status" value="1"/>
</dbReference>
<dbReference type="PANTHER" id="PTHR21310">
    <property type="entry name" value="AMINOGLYCOSIDE PHOSPHOTRANSFERASE-RELATED-RELATED"/>
    <property type="match status" value="1"/>
</dbReference>
<evidence type="ECO:0000313" key="3">
    <source>
        <dbReference type="Proteomes" id="UP000011863"/>
    </source>
</evidence>
<dbReference type="OrthoDB" id="3806873at2"/>
<evidence type="ECO:0000313" key="2">
    <source>
        <dbReference type="EMBL" id="BAN02569.1"/>
    </source>
</evidence>
<protein>
    <submittedName>
        <fullName evidence="2">Putative phosphotransferase</fullName>
    </submittedName>
</protein>
<organism evidence="2 3">
    <name type="scientific">Ilumatobacter coccineus (strain NBRC 103263 / KCTC 29153 / YM16-304)</name>
    <dbReference type="NCBI Taxonomy" id="1313172"/>
    <lineage>
        <taxon>Bacteria</taxon>
        <taxon>Bacillati</taxon>
        <taxon>Actinomycetota</taxon>
        <taxon>Acidimicrobiia</taxon>
        <taxon>Acidimicrobiales</taxon>
        <taxon>Ilumatobacteraceae</taxon>
        <taxon>Ilumatobacter</taxon>
    </lineage>
</organism>
<dbReference type="InterPro" id="IPR041726">
    <property type="entry name" value="ACAD10_11_N"/>
</dbReference>
<dbReference type="InterPro" id="IPR011009">
    <property type="entry name" value="Kinase-like_dom_sf"/>
</dbReference>
<evidence type="ECO:0000259" key="1">
    <source>
        <dbReference type="Pfam" id="PF01636"/>
    </source>
</evidence>
<feature type="domain" description="Aminoglycoside phosphotransferase" evidence="1">
    <location>
        <begin position="29"/>
        <end position="255"/>
    </location>
</feature>
<dbReference type="PANTHER" id="PTHR21310:SF57">
    <property type="entry name" value="BLR2944 PROTEIN"/>
    <property type="match status" value="1"/>
</dbReference>
<reference evidence="2 3" key="1">
    <citation type="journal article" date="2013" name="Int. J. Syst. Evol. Microbiol.">
        <title>Ilumatobacter nonamiense sp. nov. and Ilumatobacter coccineum sp. nov., isolated from seashore sand.</title>
        <authorList>
            <person name="Matsumoto A."/>
            <person name="Kasai H."/>
            <person name="Matsuo Y."/>
            <person name="Shizuri Y."/>
            <person name="Ichikawa N."/>
            <person name="Fujita N."/>
            <person name="Omura S."/>
            <person name="Takahashi Y."/>
        </authorList>
    </citation>
    <scope>NUCLEOTIDE SEQUENCE [LARGE SCALE GENOMIC DNA]</scope>
    <source>
        <strain evidence="3">NBRC 103263 / KCTC 29153 / YM16-304</strain>
    </source>
</reference>
<gene>
    <name evidence="2" type="ORF">YM304_22550</name>
</gene>
<dbReference type="InterPro" id="IPR051678">
    <property type="entry name" value="AGP_Transferase"/>
</dbReference>
<keyword evidence="3" id="KW-1185">Reference proteome</keyword>
<dbReference type="EMBL" id="AP012057">
    <property type="protein sequence ID" value="BAN02569.1"/>
    <property type="molecule type" value="Genomic_DNA"/>
</dbReference>
<sequence length="318" mass="35076">MSTGDLDDTIAEFAATLSASLDGATIDRLTRLSGGASRETWRFSADGTDLIAQRQRPGDIREMLHEAAVVRAAGDAGVPVPKLLHAERQDDGAAFMILEAIDGETIARKIQRDDEYRDARQVFARQCGSALARIHAIDHATLDGLEPVDPIAFYTDVIDELGQPHPVLELVRRWLIDHRPETSTQCLVHGDFRLGNIIVGSEGLRAVIDWELAHLGDPMEDLGWLCVKAWRFGGAPPVAGLGEYDELFDAYQAASGIEIDPDVVRWWEVLGTWKWGIMCISQASAHLNGAVRSHELAAIGRRVCENEHDLFLALEGRW</sequence>
<dbReference type="CDD" id="cd05154">
    <property type="entry name" value="ACAD10_11_N-like"/>
    <property type="match status" value="1"/>
</dbReference>
<dbReference type="GO" id="GO:0016740">
    <property type="term" value="F:transferase activity"/>
    <property type="evidence" value="ECO:0007669"/>
    <property type="project" value="UniProtKB-KW"/>
</dbReference>